<proteinExistence type="predicted"/>
<evidence type="ECO:0000313" key="3">
    <source>
        <dbReference type="Proteomes" id="UP000823775"/>
    </source>
</evidence>
<comment type="caution">
    <text evidence="2">The sequence shown here is derived from an EMBL/GenBank/DDBJ whole genome shotgun (WGS) entry which is preliminary data.</text>
</comment>
<sequence length="51" mass="5617">MASNSNKEKLILEVDKGFKRLLNGTKWSTSQAKGAPTRMFGERAVEPHGLS</sequence>
<evidence type="ECO:0000313" key="2">
    <source>
        <dbReference type="EMBL" id="MCE0482298.1"/>
    </source>
</evidence>
<keyword evidence="3" id="KW-1185">Reference proteome</keyword>
<feature type="compositionally biased region" description="Basic and acidic residues" evidence="1">
    <location>
        <begin position="40"/>
        <end position="51"/>
    </location>
</feature>
<dbReference type="Proteomes" id="UP000823775">
    <property type="component" value="Unassembled WGS sequence"/>
</dbReference>
<protein>
    <submittedName>
        <fullName evidence="2">Uncharacterized protein</fullName>
    </submittedName>
</protein>
<dbReference type="EMBL" id="JACEIK010005850">
    <property type="protein sequence ID" value="MCE0482298.1"/>
    <property type="molecule type" value="Genomic_DNA"/>
</dbReference>
<gene>
    <name evidence="2" type="ORF">HAX54_040964</name>
</gene>
<name>A0ABS8VNA9_DATST</name>
<accession>A0ABS8VNA9</accession>
<feature type="region of interest" description="Disordered" evidence="1">
    <location>
        <begin position="29"/>
        <end position="51"/>
    </location>
</feature>
<reference evidence="2 3" key="1">
    <citation type="journal article" date="2021" name="BMC Genomics">
        <title>Datura genome reveals duplications of psychoactive alkaloid biosynthetic genes and high mutation rate following tissue culture.</title>
        <authorList>
            <person name="Rajewski A."/>
            <person name="Carter-House D."/>
            <person name="Stajich J."/>
            <person name="Litt A."/>
        </authorList>
    </citation>
    <scope>NUCLEOTIDE SEQUENCE [LARGE SCALE GENOMIC DNA]</scope>
    <source>
        <strain evidence="2">AR-01</strain>
    </source>
</reference>
<evidence type="ECO:0000256" key="1">
    <source>
        <dbReference type="SAM" id="MobiDB-lite"/>
    </source>
</evidence>
<feature type="non-terminal residue" evidence="2">
    <location>
        <position position="51"/>
    </location>
</feature>
<organism evidence="2 3">
    <name type="scientific">Datura stramonium</name>
    <name type="common">Jimsonweed</name>
    <name type="synonym">Common thornapple</name>
    <dbReference type="NCBI Taxonomy" id="4076"/>
    <lineage>
        <taxon>Eukaryota</taxon>
        <taxon>Viridiplantae</taxon>
        <taxon>Streptophyta</taxon>
        <taxon>Embryophyta</taxon>
        <taxon>Tracheophyta</taxon>
        <taxon>Spermatophyta</taxon>
        <taxon>Magnoliopsida</taxon>
        <taxon>eudicotyledons</taxon>
        <taxon>Gunneridae</taxon>
        <taxon>Pentapetalae</taxon>
        <taxon>asterids</taxon>
        <taxon>lamiids</taxon>
        <taxon>Solanales</taxon>
        <taxon>Solanaceae</taxon>
        <taxon>Solanoideae</taxon>
        <taxon>Datureae</taxon>
        <taxon>Datura</taxon>
    </lineage>
</organism>